<evidence type="ECO:0000313" key="1">
    <source>
        <dbReference type="EMBL" id="GKX65002.1"/>
    </source>
</evidence>
<name>A0ACB5R767_9CLOT</name>
<organism evidence="1 2">
    <name type="scientific">Inconstantimicrobium mannanitabidum</name>
    <dbReference type="NCBI Taxonomy" id="1604901"/>
    <lineage>
        <taxon>Bacteria</taxon>
        <taxon>Bacillati</taxon>
        <taxon>Bacillota</taxon>
        <taxon>Clostridia</taxon>
        <taxon>Eubacteriales</taxon>
        <taxon>Clostridiaceae</taxon>
        <taxon>Inconstantimicrobium</taxon>
    </lineage>
</organism>
<sequence length="363" mass="40565">MNTDFNLADYLNKGIENVVRGLVKASFNKPKEIAFVLKYAISSKEAKNRRQSLARRGENVPVFLISSITSSCNLFCKGCYARANQSCGEGVNKKQLSSKRWEEIFNEANELGVSFILLVGGEPLMRREVIEKAAGVKDIIFPIFTNGTMLNDDYLKIFDNSRNLVPIISIEGDKFQTDNRRGEGTYDILMQTMDKLKERGILYGASVTVTTENVGTVTDEVFFEKLYDKGCRALLFVEYVPVIESTKSLAPTDVERKILENKIEELREKYVNSVFVSFPGDEKYSEGCLAAGRGFFHINVDGAAEPCPFSPYSDTNLGEVSLRQALKSPLFKKLNATGMLVGEHDGGCLLFQKENEVKSMLVK</sequence>
<dbReference type="Proteomes" id="UP001058074">
    <property type="component" value="Unassembled WGS sequence"/>
</dbReference>
<comment type="caution">
    <text evidence="1">The sequence shown here is derived from an EMBL/GenBank/DDBJ whole genome shotgun (WGS) entry which is preliminary data.</text>
</comment>
<protein>
    <submittedName>
        <fullName evidence="1">Radical SAM protein</fullName>
    </submittedName>
</protein>
<accession>A0ACB5R767</accession>
<gene>
    <name evidence="1" type="ORF">rsdtw13_02600</name>
</gene>
<keyword evidence="2" id="KW-1185">Reference proteome</keyword>
<reference evidence="1" key="1">
    <citation type="journal article" date="2025" name="Int. J. Syst. Evol. Microbiol.">
        <title>Inconstantimicrobium mannanitabidum sp. nov., a novel member of the family Clostridiaceae isolated from anoxic soil under the treatment of reductive soil disinfestation.</title>
        <authorList>
            <person name="Ueki A."/>
            <person name="Tonouchi A."/>
            <person name="Honma S."/>
            <person name="Kaku N."/>
            <person name="Ueki K."/>
        </authorList>
    </citation>
    <scope>NUCLEOTIDE SEQUENCE</scope>
    <source>
        <strain evidence="1">TW13</strain>
    </source>
</reference>
<dbReference type="EMBL" id="BROD01000001">
    <property type="protein sequence ID" value="GKX65002.1"/>
    <property type="molecule type" value="Genomic_DNA"/>
</dbReference>
<evidence type="ECO:0000313" key="2">
    <source>
        <dbReference type="Proteomes" id="UP001058074"/>
    </source>
</evidence>
<proteinExistence type="predicted"/>